<gene>
    <name evidence="2" type="ORF">SAMN05660297_02463</name>
</gene>
<organism evidence="2 3">
    <name type="scientific">Natronincola peptidivorans</name>
    <dbReference type="NCBI Taxonomy" id="426128"/>
    <lineage>
        <taxon>Bacteria</taxon>
        <taxon>Bacillati</taxon>
        <taxon>Bacillota</taxon>
        <taxon>Clostridia</taxon>
        <taxon>Peptostreptococcales</taxon>
        <taxon>Natronincolaceae</taxon>
        <taxon>Natronincola</taxon>
    </lineage>
</organism>
<dbReference type="InterPro" id="IPR012454">
    <property type="entry name" value="DUF1659"/>
</dbReference>
<evidence type="ECO:0000313" key="2">
    <source>
        <dbReference type="EMBL" id="SET45951.1"/>
    </source>
</evidence>
<dbReference type="STRING" id="426128.SAMN05660297_02463"/>
<feature type="domain" description="DUF1659" evidence="1">
    <location>
        <begin position="5"/>
        <end position="73"/>
    </location>
</feature>
<sequence length="74" mass="8313">MPVAKLNETKHVSVRFITETDPEGNHRYSTRRVANMKPSAALISMYNIAASVITLCKFQAETVIAIEQYQIVES</sequence>
<dbReference type="AlphaFoldDB" id="A0A1I0EMH4"/>
<proteinExistence type="predicted"/>
<dbReference type="EMBL" id="FOHU01000011">
    <property type="protein sequence ID" value="SET45951.1"/>
    <property type="molecule type" value="Genomic_DNA"/>
</dbReference>
<dbReference type="OrthoDB" id="1955322at2"/>
<dbReference type="Proteomes" id="UP000199568">
    <property type="component" value="Unassembled WGS sequence"/>
</dbReference>
<reference evidence="2 3" key="1">
    <citation type="submission" date="2016-10" db="EMBL/GenBank/DDBJ databases">
        <authorList>
            <person name="de Groot N.N."/>
        </authorList>
    </citation>
    <scope>NUCLEOTIDE SEQUENCE [LARGE SCALE GENOMIC DNA]</scope>
    <source>
        <strain evidence="2 3">DSM 18979</strain>
    </source>
</reference>
<protein>
    <recommendedName>
        <fullName evidence="1">DUF1659 domain-containing protein</fullName>
    </recommendedName>
</protein>
<name>A0A1I0EMH4_9FIRM</name>
<dbReference type="RefSeq" id="WP_090444428.1">
    <property type="nucleotide sequence ID" value="NZ_FOHU01000011.1"/>
</dbReference>
<evidence type="ECO:0000259" key="1">
    <source>
        <dbReference type="Pfam" id="PF07872"/>
    </source>
</evidence>
<accession>A0A1I0EMH4</accession>
<evidence type="ECO:0000313" key="3">
    <source>
        <dbReference type="Proteomes" id="UP000199568"/>
    </source>
</evidence>
<dbReference type="Pfam" id="PF07872">
    <property type="entry name" value="DUF1659"/>
    <property type="match status" value="1"/>
</dbReference>
<keyword evidence="3" id="KW-1185">Reference proteome</keyword>